<evidence type="ECO:0000313" key="3">
    <source>
        <dbReference type="EMBL" id="KAG8460233.1"/>
    </source>
</evidence>
<dbReference type="EMBL" id="JAGTXO010000034">
    <property type="protein sequence ID" value="KAG8460233.1"/>
    <property type="molecule type" value="Genomic_DNA"/>
</dbReference>
<keyword evidence="1" id="KW-0175">Coiled coil</keyword>
<gene>
    <name evidence="3" type="ORF">KFE25_004481</name>
</gene>
<evidence type="ECO:0000256" key="2">
    <source>
        <dbReference type="SAM" id="MobiDB-lite"/>
    </source>
</evidence>
<dbReference type="AlphaFoldDB" id="A0A8J5X650"/>
<comment type="caution">
    <text evidence="3">The sequence shown here is derived from an EMBL/GenBank/DDBJ whole genome shotgun (WGS) entry which is preliminary data.</text>
</comment>
<protein>
    <submittedName>
        <fullName evidence="3">Uncharacterized protein</fullName>
    </submittedName>
</protein>
<reference evidence="3" key="1">
    <citation type="submission" date="2021-05" db="EMBL/GenBank/DDBJ databases">
        <title>The genome of the haptophyte Pavlova lutheri (Diacronema luteri, Pavlovales) - a model for lipid biosynthesis in eukaryotic algae.</title>
        <authorList>
            <person name="Hulatt C.J."/>
            <person name="Posewitz M.C."/>
        </authorList>
    </citation>
    <scope>NUCLEOTIDE SEQUENCE</scope>
    <source>
        <strain evidence="3">NIVA-4/92</strain>
    </source>
</reference>
<evidence type="ECO:0000313" key="4">
    <source>
        <dbReference type="Proteomes" id="UP000751190"/>
    </source>
</evidence>
<accession>A0A8J5X650</accession>
<name>A0A8J5X650_DIALT</name>
<evidence type="ECO:0000256" key="1">
    <source>
        <dbReference type="SAM" id="Coils"/>
    </source>
</evidence>
<feature type="region of interest" description="Disordered" evidence="2">
    <location>
        <begin position="1"/>
        <end position="30"/>
    </location>
</feature>
<feature type="region of interest" description="Disordered" evidence="2">
    <location>
        <begin position="269"/>
        <end position="289"/>
    </location>
</feature>
<feature type="compositionally biased region" description="Polar residues" evidence="2">
    <location>
        <begin position="274"/>
        <end position="289"/>
    </location>
</feature>
<proteinExistence type="predicted"/>
<feature type="coiled-coil region" evidence="1">
    <location>
        <begin position="116"/>
        <end position="216"/>
    </location>
</feature>
<keyword evidence="4" id="KW-1185">Reference proteome</keyword>
<organism evidence="3 4">
    <name type="scientific">Diacronema lutheri</name>
    <name type="common">Unicellular marine alga</name>
    <name type="synonym">Monochrysis lutheri</name>
    <dbReference type="NCBI Taxonomy" id="2081491"/>
    <lineage>
        <taxon>Eukaryota</taxon>
        <taxon>Haptista</taxon>
        <taxon>Haptophyta</taxon>
        <taxon>Pavlovophyceae</taxon>
        <taxon>Pavlovales</taxon>
        <taxon>Pavlovaceae</taxon>
        <taxon>Diacronema</taxon>
    </lineage>
</organism>
<sequence length="289" mass="30916">MHPALGTHPPAANRSQADFVKSLRSPRRTGGMSWTRELERLSCQVAADRAELARRGASAEALALELRRAEDELEAAVDEAALSAHARELLADEVRALREQLADSGAPRYAEATHLAHRAKAAVAARDERIEALEAELERCEAELASAREALSVGGQLAHELRRTGLELDERARELADARADAADARAETFRVRNELAQAARRADELEDALREAHGRLQAGVDRSRQHAMRAIGEDLRAELAAAAAAALPGGAAGVGGGHGAREDELATAAYGSRRTTLNPHAPSRLTSL</sequence>
<dbReference type="Proteomes" id="UP000751190">
    <property type="component" value="Unassembled WGS sequence"/>
</dbReference>
<dbReference type="OrthoDB" id="10562685at2759"/>